<evidence type="ECO:0000313" key="3">
    <source>
        <dbReference type="Proteomes" id="UP000606044"/>
    </source>
</evidence>
<dbReference type="EMBL" id="BMCT01000002">
    <property type="protein sequence ID" value="GGF59402.1"/>
    <property type="molecule type" value="Genomic_DNA"/>
</dbReference>
<organism evidence="2 3">
    <name type="scientific">Azorhizobium oxalatiphilum</name>
    <dbReference type="NCBI Taxonomy" id="980631"/>
    <lineage>
        <taxon>Bacteria</taxon>
        <taxon>Pseudomonadati</taxon>
        <taxon>Pseudomonadota</taxon>
        <taxon>Alphaproteobacteria</taxon>
        <taxon>Hyphomicrobiales</taxon>
        <taxon>Xanthobacteraceae</taxon>
        <taxon>Azorhizobium</taxon>
    </lineage>
</organism>
<dbReference type="InterPro" id="IPR021265">
    <property type="entry name" value="DUF2842"/>
</dbReference>
<name>A0A917BX16_9HYPH</name>
<sequence>MRQRVRKLIGTVLMLVLVVVWAVSAMALAQGRVTDLPWAWQTVCYVLLGIAWVLPAMVLIRWMERPDRKV</sequence>
<keyword evidence="1" id="KW-0812">Transmembrane</keyword>
<keyword evidence="1" id="KW-0472">Membrane</keyword>
<evidence type="ECO:0000313" key="2">
    <source>
        <dbReference type="EMBL" id="GGF59402.1"/>
    </source>
</evidence>
<proteinExistence type="predicted"/>
<keyword evidence="1" id="KW-1133">Transmembrane helix</keyword>
<accession>A0A917BX16</accession>
<dbReference type="Pfam" id="PF11003">
    <property type="entry name" value="DUF2842"/>
    <property type="match status" value="1"/>
</dbReference>
<dbReference type="RefSeq" id="WP_188577796.1">
    <property type="nucleotide sequence ID" value="NZ_BMCT01000002.1"/>
</dbReference>
<comment type="caution">
    <text evidence="2">The sequence shown here is derived from an EMBL/GenBank/DDBJ whole genome shotgun (WGS) entry which is preliminary data.</text>
</comment>
<protein>
    <recommendedName>
        <fullName evidence="4">DUF2842 domain-containing protein</fullName>
    </recommendedName>
</protein>
<reference evidence="2" key="2">
    <citation type="submission" date="2020-09" db="EMBL/GenBank/DDBJ databases">
        <authorList>
            <person name="Sun Q."/>
            <person name="Sedlacek I."/>
        </authorList>
    </citation>
    <scope>NUCLEOTIDE SEQUENCE</scope>
    <source>
        <strain evidence="2">CCM 7897</strain>
    </source>
</reference>
<gene>
    <name evidence="2" type="ORF">GCM10007301_18930</name>
</gene>
<evidence type="ECO:0008006" key="4">
    <source>
        <dbReference type="Google" id="ProtNLM"/>
    </source>
</evidence>
<keyword evidence="3" id="KW-1185">Reference proteome</keyword>
<dbReference type="AlphaFoldDB" id="A0A917BX16"/>
<evidence type="ECO:0000256" key="1">
    <source>
        <dbReference type="SAM" id="Phobius"/>
    </source>
</evidence>
<dbReference type="Proteomes" id="UP000606044">
    <property type="component" value="Unassembled WGS sequence"/>
</dbReference>
<reference evidence="2" key="1">
    <citation type="journal article" date="2014" name="Int. J. Syst. Evol. Microbiol.">
        <title>Complete genome sequence of Corynebacterium casei LMG S-19264T (=DSM 44701T), isolated from a smear-ripened cheese.</title>
        <authorList>
            <consortium name="US DOE Joint Genome Institute (JGI-PGF)"/>
            <person name="Walter F."/>
            <person name="Albersmeier A."/>
            <person name="Kalinowski J."/>
            <person name="Ruckert C."/>
        </authorList>
    </citation>
    <scope>NUCLEOTIDE SEQUENCE</scope>
    <source>
        <strain evidence="2">CCM 7897</strain>
    </source>
</reference>
<feature type="transmembrane region" description="Helical" evidence="1">
    <location>
        <begin position="39"/>
        <end position="60"/>
    </location>
</feature>